<protein>
    <recommendedName>
        <fullName evidence="3">DUF1795 domain-containing protein</fullName>
    </recommendedName>
</protein>
<dbReference type="Pfam" id="PF24716">
    <property type="entry name" value="WapI"/>
    <property type="match status" value="1"/>
</dbReference>
<reference evidence="1 2" key="1">
    <citation type="submission" date="2019-06" db="EMBL/GenBank/DDBJ databases">
        <title>Taxogenomics and systematics of the genus Pantoea.</title>
        <authorList>
            <person name="Tambong J.T."/>
        </authorList>
    </citation>
    <scope>NUCLEOTIDE SEQUENCE [LARGE SCALE GENOMIC DNA]</scope>
    <source>
        <strain evidence="1 2">LMG 2558</strain>
    </source>
</reference>
<dbReference type="Proteomes" id="UP000316142">
    <property type="component" value="Unassembled WGS sequence"/>
</dbReference>
<dbReference type="InterPro" id="IPR056510">
    <property type="entry name" value="WapI"/>
</dbReference>
<evidence type="ECO:0008006" key="3">
    <source>
        <dbReference type="Google" id="ProtNLM"/>
    </source>
</evidence>
<dbReference type="EMBL" id="VHIZ01000012">
    <property type="protein sequence ID" value="TPV33058.1"/>
    <property type="molecule type" value="Genomic_DNA"/>
</dbReference>
<proteinExistence type="predicted"/>
<keyword evidence="2" id="KW-1185">Reference proteome</keyword>
<name>A0ABY2ZGF6_9GAMM</name>
<evidence type="ECO:0000313" key="1">
    <source>
        <dbReference type="EMBL" id="TPV33058.1"/>
    </source>
</evidence>
<sequence length="146" mass="17085">MFDLRSEEFTFVIAPYERVVVNEVDPVNHNWDWIKSWVEFSVSGLNVAFKTEFTVGELKLLKKEFSAFQQAIINQQKLKSFTYQSDIHQLDMIVTNENSIDSVTIEFTLRPEPHADSVQVKGSFGLDETYFPDILKRLDEMIEWQT</sequence>
<organism evidence="1 2">
    <name type="scientific">Pantoea anthophila</name>
    <dbReference type="NCBI Taxonomy" id="470931"/>
    <lineage>
        <taxon>Bacteria</taxon>
        <taxon>Pseudomonadati</taxon>
        <taxon>Pseudomonadota</taxon>
        <taxon>Gammaproteobacteria</taxon>
        <taxon>Enterobacterales</taxon>
        <taxon>Erwiniaceae</taxon>
        <taxon>Pantoea</taxon>
    </lineage>
</organism>
<evidence type="ECO:0000313" key="2">
    <source>
        <dbReference type="Proteomes" id="UP000316142"/>
    </source>
</evidence>
<comment type="caution">
    <text evidence="1">The sequence shown here is derived from an EMBL/GenBank/DDBJ whole genome shotgun (WGS) entry which is preliminary data.</text>
</comment>
<accession>A0ABY2ZGF6</accession>
<gene>
    <name evidence="1" type="ORF">FJW00_01395</name>
</gene>
<dbReference type="RefSeq" id="WP_140922906.1">
    <property type="nucleotide sequence ID" value="NZ_CP122311.1"/>
</dbReference>